<dbReference type="PANTHER" id="PTHR43158:SF2">
    <property type="entry name" value="SKFA PEPTIDE EXPORT ATP-BINDING PROTEIN SKFE"/>
    <property type="match status" value="1"/>
</dbReference>
<dbReference type="SMART" id="SM00382">
    <property type="entry name" value="AAA"/>
    <property type="match status" value="2"/>
</dbReference>
<keyword evidence="6" id="KW-1185">Reference proteome</keyword>
<dbReference type="RefSeq" id="WP_144301737.1">
    <property type="nucleotide sequence ID" value="NZ_QMIE01000002.1"/>
</dbReference>
<dbReference type="PROSITE" id="PS50893">
    <property type="entry name" value="ABC_TRANSPORTER_2"/>
    <property type="match status" value="2"/>
</dbReference>
<gene>
    <name evidence="5" type="ORF">DPQ33_03200</name>
</gene>
<dbReference type="Proteomes" id="UP000448292">
    <property type="component" value="Unassembled WGS sequence"/>
</dbReference>
<dbReference type="GO" id="GO:0016887">
    <property type="term" value="F:ATP hydrolysis activity"/>
    <property type="evidence" value="ECO:0007669"/>
    <property type="project" value="InterPro"/>
</dbReference>
<dbReference type="InterPro" id="IPR017871">
    <property type="entry name" value="ABC_transporter-like_CS"/>
</dbReference>
<dbReference type="GO" id="GO:0005524">
    <property type="term" value="F:ATP binding"/>
    <property type="evidence" value="ECO:0007669"/>
    <property type="project" value="UniProtKB-KW"/>
</dbReference>
<comment type="caution">
    <text evidence="5">The sequence shown here is derived from an EMBL/GenBank/DDBJ whole genome shotgun (WGS) entry which is preliminary data.</text>
</comment>
<sequence length="532" mass="56802">MDALPLVAFRDARVLRGGATILHVESFAWLPGEHWAVLGRNGAGKSTFLELIRGDIAPAQDESDPLRSARSYCLDGVVRNAPGSVKQRIGLVSPDMQERYRRLESPIRGRELAASGLDGGPLLYRRPSSDEWARVDALLEDLGIAPLAPMQAVRMSQGQLRAVLVARALLALQQAAAGGHSLLLLDEVTQGLDKRARTRVLEVVERIAAGRDGPQLMLATHRPEEIPAGVGNALVIADGRLATRTTPAEAASLYAAQALQAAPCPHGTRLGDAAGTGEDLVRIDHCTVVREGVPVLHDASWRMTSDPHENWAVLGPNGAGKSTLLRLILGELPAAPGGSVRLPAAEASPPPWPLPEQERLGLWRRKRRLGFVSAELQARIEQELTVFDIVSTGFFGSLAPFDVLTRPMLDRVDAWLDHFGLDDIADKDFGALSTGLARRVLLARALVHDPVLLLLDEPCAGLDAGSREAFLSALAATVSCGARYIYVTHYPDDLPDSATHVLTVEQGRIVQSGPRHASSSVDPGAGESGAGA</sequence>
<name>A0A7M3MJ76_9BACT</name>
<dbReference type="Gene3D" id="3.40.50.300">
    <property type="entry name" value="P-loop containing nucleotide triphosphate hydrolases"/>
    <property type="match status" value="2"/>
</dbReference>
<feature type="domain" description="ABC transporter" evidence="4">
    <location>
        <begin position="7"/>
        <end position="263"/>
    </location>
</feature>
<evidence type="ECO:0000313" key="5">
    <source>
        <dbReference type="EMBL" id="TVM19381.1"/>
    </source>
</evidence>
<dbReference type="InterPro" id="IPR027417">
    <property type="entry name" value="P-loop_NTPase"/>
</dbReference>
<dbReference type="OrthoDB" id="9809450at2"/>
<keyword evidence="2" id="KW-0067">ATP-binding</keyword>
<dbReference type="InterPro" id="IPR003593">
    <property type="entry name" value="AAA+_ATPase"/>
</dbReference>
<dbReference type="PROSITE" id="PS00211">
    <property type="entry name" value="ABC_TRANSPORTER_1"/>
    <property type="match status" value="1"/>
</dbReference>
<protein>
    <recommendedName>
        <fullName evidence="4">ABC transporter domain-containing protein</fullName>
    </recommendedName>
</protein>
<evidence type="ECO:0000256" key="3">
    <source>
        <dbReference type="SAM" id="MobiDB-lite"/>
    </source>
</evidence>
<reference evidence="5 6" key="1">
    <citation type="submission" date="2018-06" db="EMBL/GenBank/DDBJ databases">
        <title>Complete genome of Desulfovibrio indonesiensis P37SLT.</title>
        <authorList>
            <person name="Crispim J.S."/>
            <person name="Vidigal P.M.P."/>
            <person name="Silva L.C.F."/>
            <person name="Laguardia C.N."/>
            <person name="Araujo L.C."/>
            <person name="Dias R.S."/>
            <person name="Sousa M.P."/>
            <person name="Paula S.O."/>
            <person name="Silva C."/>
        </authorList>
    </citation>
    <scope>NUCLEOTIDE SEQUENCE [LARGE SCALE GENOMIC DNA]</scope>
    <source>
        <strain evidence="5 6">P37SLT</strain>
    </source>
</reference>
<proteinExistence type="predicted"/>
<accession>A0A7M3MJ76</accession>
<evidence type="ECO:0000259" key="4">
    <source>
        <dbReference type="PROSITE" id="PS50893"/>
    </source>
</evidence>
<dbReference type="Pfam" id="PF00005">
    <property type="entry name" value="ABC_tran"/>
    <property type="match status" value="2"/>
</dbReference>
<evidence type="ECO:0000313" key="6">
    <source>
        <dbReference type="Proteomes" id="UP000448292"/>
    </source>
</evidence>
<dbReference type="PANTHER" id="PTHR43158">
    <property type="entry name" value="SKFA PEPTIDE EXPORT ATP-BINDING PROTEIN SKFE"/>
    <property type="match status" value="1"/>
</dbReference>
<dbReference type="AlphaFoldDB" id="A0A7M3MJ76"/>
<dbReference type="InterPro" id="IPR003439">
    <property type="entry name" value="ABC_transporter-like_ATP-bd"/>
</dbReference>
<keyword evidence="1" id="KW-0547">Nucleotide-binding</keyword>
<dbReference type="EMBL" id="QMIE01000002">
    <property type="protein sequence ID" value="TVM19381.1"/>
    <property type="molecule type" value="Genomic_DNA"/>
</dbReference>
<evidence type="ECO:0000256" key="1">
    <source>
        <dbReference type="ARBA" id="ARBA00022741"/>
    </source>
</evidence>
<feature type="region of interest" description="Disordered" evidence="3">
    <location>
        <begin position="510"/>
        <end position="532"/>
    </location>
</feature>
<dbReference type="SUPFAM" id="SSF52540">
    <property type="entry name" value="P-loop containing nucleoside triphosphate hydrolases"/>
    <property type="match status" value="2"/>
</dbReference>
<evidence type="ECO:0000256" key="2">
    <source>
        <dbReference type="ARBA" id="ARBA00022840"/>
    </source>
</evidence>
<organism evidence="5 6">
    <name type="scientific">Oceanidesulfovibrio indonesiensis</name>
    <dbReference type="NCBI Taxonomy" id="54767"/>
    <lineage>
        <taxon>Bacteria</taxon>
        <taxon>Pseudomonadati</taxon>
        <taxon>Thermodesulfobacteriota</taxon>
        <taxon>Desulfovibrionia</taxon>
        <taxon>Desulfovibrionales</taxon>
        <taxon>Desulfovibrionaceae</taxon>
        <taxon>Oceanidesulfovibrio</taxon>
    </lineage>
</organism>
<feature type="domain" description="ABC transporter" evidence="4">
    <location>
        <begin position="281"/>
        <end position="531"/>
    </location>
</feature>